<evidence type="ECO:0000313" key="2">
    <source>
        <dbReference type="EMBL" id="KNZ44462.1"/>
    </source>
</evidence>
<organism evidence="2 3">
    <name type="scientific">Puccinia sorghi</name>
    <dbReference type="NCBI Taxonomy" id="27349"/>
    <lineage>
        <taxon>Eukaryota</taxon>
        <taxon>Fungi</taxon>
        <taxon>Dikarya</taxon>
        <taxon>Basidiomycota</taxon>
        <taxon>Pucciniomycotina</taxon>
        <taxon>Pucciniomycetes</taxon>
        <taxon>Pucciniales</taxon>
        <taxon>Pucciniaceae</taxon>
        <taxon>Puccinia</taxon>
    </lineage>
</organism>
<dbReference type="Proteomes" id="UP000037035">
    <property type="component" value="Unassembled WGS sequence"/>
</dbReference>
<feature type="non-terminal residue" evidence="2">
    <location>
        <position position="1"/>
    </location>
</feature>
<sequence>TLTTGPTPSLNGPAPSPKSSFSNLPVNLQGGIQALLAAFFDPEARKTCNMESSMSQFYAAQYQEATTQINHLQDENH</sequence>
<gene>
    <name evidence="2" type="ORF">VP01_9147g1</name>
</gene>
<evidence type="ECO:0000313" key="3">
    <source>
        <dbReference type="Proteomes" id="UP000037035"/>
    </source>
</evidence>
<protein>
    <submittedName>
        <fullName evidence="2">Uncharacterized protein</fullName>
    </submittedName>
</protein>
<dbReference type="VEuPathDB" id="FungiDB:VP01_9147g1"/>
<feature type="compositionally biased region" description="Polar residues" evidence="1">
    <location>
        <begin position="1"/>
        <end position="10"/>
    </location>
</feature>
<dbReference type="AlphaFoldDB" id="A0A0L6U843"/>
<reference evidence="2 3" key="1">
    <citation type="submission" date="2015-08" db="EMBL/GenBank/DDBJ databases">
        <title>Next Generation Sequencing and Analysis of the Genome of Puccinia sorghi L Schw, the Causal Agent of Maize Common Rust.</title>
        <authorList>
            <person name="Rochi L."/>
            <person name="Burguener G."/>
            <person name="Darino M."/>
            <person name="Turjanski A."/>
            <person name="Kreff E."/>
            <person name="Dieguez M.J."/>
            <person name="Sacco F."/>
        </authorList>
    </citation>
    <scope>NUCLEOTIDE SEQUENCE [LARGE SCALE GENOMIC DNA]</scope>
    <source>
        <strain evidence="2 3">RO10H11247</strain>
    </source>
</reference>
<name>A0A0L6U843_9BASI</name>
<dbReference type="EMBL" id="LAVV01014768">
    <property type="protein sequence ID" value="KNZ44462.1"/>
    <property type="molecule type" value="Genomic_DNA"/>
</dbReference>
<accession>A0A0L6U843</accession>
<proteinExistence type="predicted"/>
<evidence type="ECO:0000256" key="1">
    <source>
        <dbReference type="SAM" id="MobiDB-lite"/>
    </source>
</evidence>
<feature type="non-terminal residue" evidence="2">
    <location>
        <position position="77"/>
    </location>
</feature>
<feature type="region of interest" description="Disordered" evidence="1">
    <location>
        <begin position="1"/>
        <end position="23"/>
    </location>
</feature>
<comment type="caution">
    <text evidence="2">The sequence shown here is derived from an EMBL/GenBank/DDBJ whole genome shotgun (WGS) entry which is preliminary data.</text>
</comment>
<keyword evidence="3" id="KW-1185">Reference proteome</keyword>